<comment type="caution">
    <text evidence="2">The sequence shown here is derived from an EMBL/GenBank/DDBJ whole genome shotgun (WGS) entry which is preliminary data.</text>
</comment>
<sequence>MNLEAHYKNLYEESIQKISNDDYQIDDLIHSPLDNRFGITLLARPSKKVKNEIQKFLSKLKTIEPNQYYYANSDIHITVMSIISCYDGFMLKDIELPEYIKHINDSLIDDSNIEIKFKGITASPSCVMIQGFMNNESLNKIRNKLRDNFKNSTLEQSIDKRYAIQTAHATVVRFTENLSKKSDFLNLIENHKDHNFGSFKIKTLELVYNDWYQKQKHVKNLFSFNL</sequence>
<dbReference type="InterPro" id="IPR019510">
    <property type="entry name" value="AKAP7-like_phosphoesterase"/>
</dbReference>
<evidence type="ECO:0000313" key="3">
    <source>
        <dbReference type="Proteomes" id="UP000746690"/>
    </source>
</evidence>
<dbReference type="EMBL" id="JABBHF010000007">
    <property type="protein sequence ID" value="NMH88593.1"/>
    <property type="molecule type" value="Genomic_DNA"/>
</dbReference>
<proteinExistence type="predicted"/>
<dbReference type="Pfam" id="PF10469">
    <property type="entry name" value="AKAP7_NLS"/>
    <property type="match status" value="1"/>
</dbReference>
<protein>
    <submittedName>
        <fullName evidence="2">Mutarotase</fullName>
    </submittedName>
</protein>
<dbReference type="RefSeq" id="WP_169674689.1">
    <property type="nucleotide sequence ID" value="NZ_JABBHF010000007.1"/>
</dbReference>
<accession>A0ABX1S133</accession>
<dbReference type="Gene3D" id="3.90.1140.10">
    <property type="entry name" value="Cyclic phosphodiesterase"/>
    <property type="match status" value="1"/>
</dbReference>
<keyword evidence="3" id="KW-1185">Reference proteome</keyword>
<name>A0ABX1S133_9FLAO</name>
<gene>
    <name evidence="2" type="ORF">HHX25_13855</name>
</gene>
<evidence type="ECO:0000313" key="2">
    <source>
        <dbReference type="EMBL" id="NMH88593.1"/>
    </source>
</evidence>
<dbReference type="SUPFAM" id="SSF55144">
    <property type="entry name" value="LigT-like"/>
    <property type="match status" value="1"/>
</dbReference>
<dbReference type="Proteomes" id="UP000746690">
    <property type="component" value="Unassembled WGS sequence"/>
</dbReference>
<evidence type="ECO:0000259" key="1">
    <source>
        <dbReference type="Pfam" id="PF10469"/>
    </source>
</evidence>
<dbReference type="InterPro" id="IPR009097">
    <property type="entry name" value="Cyclic_Pdiesterase"/>
</dbReference>
<organism evidence="2 3">
    <name type="scientific">Flavivirga algicola</name>
    <dbReference type="NCBI Taxonomy" id="2729136"/>
    <lineage>
        <taxon>Bacteria</taxon>
        <taxon>Pseudomonadati</taxon>
        <taxon>Bacteroidota</taxon>
        <taxon>Flavobacteriia</taxon>
        <taxon>Flavobacteriales</taxon>
        <taxon>Flavobacteriaceae</taxon>
        <taxon>Flavivirga</taxon>
    </lineage>
</organism>
<reference evidence="2 3" key="1">
    <citation type="submission" date="2020-04" db="EMBL/GenBank/DDBJ databases">
        <title>A Flavivirga sp. nov.</title>
        <authorList>
            <person name="Sun X."/>
        </authorList>
    </citation>
    <scope>NUCLEOTIDE SEQUENCE [LARGE SCALE GENOMIC DNA]</scope>
    <source>
        <strain evidence="2 3">Y03</strain>
    </source>
</reference>
<feature type="domain" description="A-kinase anchor protein 7-like phosphoesterase" evidence="1">
    <location>
        <begin position="47"/>
        <end position="207"/>
    </location>
</feature>